<organism evidence="1 2">
    <name type="scientific">Acinetobacter cumulans</name>
    <dbReference type="NCBI Taxonomy" id="2136182"/>
    <lineage>
        <taxon>Bacteria</taxon>
        <taxon>Pseudomonadati</taxon>
        <taxon>Pseudomonadota</taxon>
        <taxon>Gammaproteobacteria</taxon>
        <taxon>Moraxellales</taxon>
        <taxon>Moraxellaceae</taxon>
        <taxon>Acinetobacter</taxon>
    </lineage>
</organism>
<dbReference type="EMBL" id="RAXZ01000049">
    <property type="protein sequence ID" value="RKG47731.1"/>
    <property type="molecule type" value="Genomic_DNA"/>
</dbReference>
<dbReference type="Proteomes" id="UP000281084">
    <property type="component" value="Unassembled WGS sequence"/>
</dbReference>
<evidence type="ECO:0000313" key="2">
    <source>
        <dbReference type="Proteomes" id="UP000281084"/>
    </source>
</evidence>
<evidence type="ECO:0000313" key="1">
    <source>
        <dbReference type="EMBL" id="RKG47731.1"/>
    </source>
</evidence>
<comment type="caution">
    <text evidence="1">The sequence shown here is derived from an EMBL/GenBank/DDBJ whole genome shotgun (WGS) entry which is preliminary data.</text>
</comment>
<proteinExistence type="predicted"/>
<reference evidence="1 2" key="1">
    <citation type="submission" date="2018-09" db="EMBL/GenBank/DDBJ databases">
        <title>The draft genome of Acinetobacter spp. strains.</title>
        <authorList>
            <person name="Qin J."/>
            <person name="Feng Y."/>
            <person name="Zong Z."/>
        </authorList>
    </citation>
    <scope>NUCLEOTIDE SEQUENCE [LARGE SCALE GENOMIC DNA]</scope>
    <source>
        <strain evidence="1 2">WCHAc060002</strain>
    </source>
</reference>
<protein>
    <submittedName>
        <fullName evidence="1">XRE family transcriptional regulator</fullName>
    </submittedName>
</protein>
<accession>A0A3A8G2C1</accession>
<gene>
    <name evidence="1" type="ORF">D7V64_16365</name>
</gene>
<dbReference type="AlphaFoldDB" id="A0A3A8G2C1"/>
<name>A0A3A8G2C1_9GAMM</name>
<sequence length="238" mass="27855">MSEQLQQKAKAPRKKFKLTKQLIKIALDNGHTQIGIQKMCRLSSQSQVSDWKNGVKLAYEDQIKPLLDLYGHQLRKVTSQLYQVRKSEEEIQLEEENGTEEPFPIKFVLVEGKVILREKFINPQRDYQGRIKRKDAQAILSIHEQGDNKFRCVIQRLITFTPNKNHPAHHEVSANFLADITEPLDINEVIQFVRNYRDESLENEEYLINFFTLDYLLLNSLVMNGYQVKEVEVLPATW</sequence>
<dbReference type="RefSeq" id="WP_120368363.1">
    <property type="nucleotide sequence ID" value="NZ_RAXZ01000049.1"/>
</dbReference>